<reference evidence="2 3" key="1">
    <citation type="submission" date="2024-02" db="EMBL/GenBank/DDBJ databases">
        <authorList>
            <person name="Chen Y."/>
            <person name="Shah S."/>
            <person name="Dougan E. K."/>
            <person name="Thang M."/>
            <person name="Chan C."/>
        </authorList>
    </citation>
    <scope>NUCLEOTIDE SEQUENCE [LARGE SCALE GENOMIC DNA]</scope>
</reference>
<organism evidence="2 3">
    <name type="scientific">Durusdinium trenchii</name>
    <dbReference type="NCBI Taxonomy" id="1381693"/>
    <lineage>
        <taxon>Eukaryota</taxon>
        <taxon>Sar</taxon>
        <taxon>Alveolata</taxon>
        <taxon>Dinophyceae</taxon>
        <taxon>Suessiales</taxon>
        <taxon>Symbiodiniaceae</taxon>
        <taxon>Durusdinium</taxon>
    </lineage>
</organism>
<keyword evidence="3" id="KW-1185">Reference proteome</keyword>
<feature type="region of interest" description="Disordered" evidence="1">
    <location>
        <begin position="50"/>
        <end position="109"/>
    </location>
</feature>
<name>A0ABP0IZV9_9DINO</name>
<feature type="compositionally biased region" description="Basic and acidic residues" evidence="1">
    <location>
        <begin position="1"/>
        <end position="29"/>
    </location>
</feature>
<protein>
    <submittedName>
        <fullName evidence="2">Uncharacterized protein</fullName>
    </submittedName>
</protein>
<proteinExistence type="predicted"/>
<evidence type="ECO:0000313" key="2">
    <source>
        <dbReference type="EMBL" id="CAK9007627.1"/>
    </source>
</evidence>
<feature type="region of interest" description="Disordered" evidence="1">
    <location>
        <begin position="121"/>
        <end position="140"/>
    </location>
</feature>
<evidence type="ECO:0000313" key="3">
    <source>
        <dbReference type="Proteomes" id="UP001642484"/>
    </source>
</evidence>
<feature type="region of interest" description="Disordered" evidence="1">
    <location>
        <begin position="1"/>
        <end position="30"/>
    </location>
</feature>
<accession>A0ABP0IZV9</accession>
<dbReference type="Proteomes" id="UP001642484">
    <property type="component" value="Unassembled WGS sequence"/>
</dbReference>
<gene>
    <name evidence="2" type="ORF">CCMP2556_LOCUS8924</name>
</gene>
<sequence>MEALNKIDGEKMDQRFRRDRISDKRREKYPIPAQVEYNRMNSTVQGVFHRHVHHHVHYYKDENQQQPPPEQPPKADVEGEGSEPLKEFQTQKGKKKLPKSSGNSKSVAEILRPVEFYPVGAAGAGLRKARSKSEAKLVRP</sequence>
<evidence type="ECO:0000256" key="1">
    <source>
        <dbReference type="SAM" id="MobiDB-lite"/>
    </source>
</evidence>
<dbReference type="EMBL" id="CAXAMN010004091">
    <property type="protein sequence ID" value="CAK9007627.1"/>
    <property type="molecule type" value="Genomic_DNA"/>
</dbReference>
<feature type="compositionally biased region" description="Basic and acidic residues" evidence="1">
    <location>
        <begin position="131"/>
        <end position="140"/>
    </location>
</feature>
<comment type="caution">
    <text evidence="2">The sequence shown here is derived from an EMBL/GenBank/DDBJ whole genome shotgun (WGS) entry which is preliminary data.</text>
</comment>